<accession>A0A2N1NQS0</accession>
<reference evidence="2 3" key="2">
    <citation type="submission" date="2017-10" db="EMBL/GenBank/DDBJ databases">
        <title>Extensive intraspecific genome diversity in a model arbuscular mycorrhizal fungus.</title>
        <authorList>
            <person name="Chen E.C.H."/>
            <person name="Morin E."/>
            <person name="Baudet D."/>
            <person name="Noel J."/>
            <person name="Ndikumana S."/>
            <person name="Charron P."/>
            <person name="St-Onge C."/>
            <person name="Giorgi J."/>
            <person name="Grigoriev I.V."/>
            <person name="Roux C."/>
            <person name="Martin F.M."/>
            <person name="Corradi N."/>
        </authorList>
    </citation>
    <scope>NUCLEOTIDE SEQUENCE [LARGE SCALE GENOMIC DNA]</scope>
    <source>
        <strain evidence="2 3">C2</strain>
    </source>
</reference>
<proteinExistence type="predicted"/>
<dbReference type="VEuPathDB" id="FungiDB:RhiirFUN_024958"/>
<protein>
    <submittedName>
        <fullName evidence="2">Uncharacterized protein</fullName>
    </submittedName>
</protein>
<dbReference type="Proteomes" id="UP000233469">
    <property type="component" value="Unassembled WGS sequence"/>
</dbReference>
<gene>
    <name evidence="2" type="ORF">RhiirC2_772737</name>
</gene>
<dbReference type="EMBL" id="LLXL01000194">
    <property type="protein sequence ID" value="PKK76247.1"/>
    <property type="molecule type" value="Genomic_DNA"/>
</dbReference>
<keyword evidence="1" id="KW-0175">Coiled coil</keyword>
<feature type="coiled-coil region" evidence="1">
    <location>
        <begin position="4"/>
        <end position="83"/>
    </location>
</feature>
<dbReference type="AlphaFoldDB" id="A0A2N1NQS0"/>
<reference evidence="2 3" key="1">
    <citation type="submission" date="2016-04" db="EMBL/GenBank/DDBJ databases">
        <title>Genome analyses suggest a sexual origin of heterokaryosis in a supposedly ancient asexual fungus.</title>
        <authorList>
            <person name="Ropars J."/>
            <person name="Sedzielewska K."/>
            <person name="Noel J."/>
            <person name="Charron P."/>
            <person name="Farinelli L."/>
            <person name="Marton T."/>
            <person name="Kruger M."/>
            <person name="Pelin A."/>
            <person name="Brachmann A."/>
            <person name="Corradi N."/>
        </authorList>
    </citation>
    <scope>NUCLEOTIDE SEQUENCE [LARGE SCALE GENOMIC DNA]</scope>
    <source>
        <strain evidence="2 3">C2</strain>
    </source>
</reference>
<dbReference type="VEuPathDB" id="FungiDB:FUN_025560"/>
<evidence type="ECO:0000313" key="3">
    <source>
        <dbReference type="Proteomes" id="UP000233469"/>
    </source>
</evidence>
<evidence type="ECO:0000313" key="2">
    <source>
        <dbReference type="EMBL" id="PKK76247.1"/>
    </source>
</evidence>
<evidence type="ECO:0000256" key="1">
    <source>
        <dbReference type="SAM" id="Coils"/>
    </source>
</evidence>
<dbReference type="VEuPathDB" id="FungiDB:RhiirA1_449245"/>
<name>A0A2N1NQS0_9GLOM</name>
<organism evidence="2 3">
    <name type="scientific">Rhizophagus irregularis</name>
    <dbReference type="NCBI Taxonomy" id="588596"/>
    <lineage>
        <taxon>Eukaryota</taxon>
        <taxon>Fungi</taxon>
        <taxon>Fungi incertae sedis</taxon>
        <taxon>Mucoromycota</taxon>
        <taxon>Glomeromycotina</taxon>
        <taxon>Glomeromycetes</taxon>
        <taxon>Glomerales</taxon>
        <taxon>Glomeraceae</taxon>
        <taxon>Rhizophagus</taxon>
    </lineage>
</organism>
<sequence>MQSTDLLKKLNAKLLTEIAKLKKKFAKIKNENGRLKNENVKLRQIIEKNARYDAKNVKHKVRIEKLEKNNIDISAKNAELKAKLNSCSVEEEEILKMITTVLQPDAESKKQFASNSVINQPINGATSDNINRQTFS</sequence>
<comment type="caution">
    <text evidence="2">The sequence shown here is derived from an EMBL/GenBank/DDBJ whole genome shotgun (WGS) entry which is preliminary data.</text>
</comment>